<evidence type="ECO:0000313" key="1">
    <source>
        <dbReference type="EMBL" id="CDH58275.1"/>
    </source>
</evidence>
<accession>A0A068S8E0</accession>
<keyword evidence="2" id="KW-1185">Reference proteome</keyword>
<dbReference type="OrthoDB" id="2202643at2759"/>
<dbReference type="Proteomes" id="UP000027586">
    <property type="component" value="Unassembled WGS sequence"/>
</dbReference>
<evidence type="ECO:0000313" key="2">
    <source>
        <dbReference type="Proteomes" id="UP000027586"/>
    </source>
</evidence>
<sequence>MDKKAELPPPPVIAWQHTNETHKRWTWVRRFIAVLVVLAVVMHCTAPRARLSQLWKHTNSNDKEPQLVLHTGFPVPDAVVGQTIQPKGYSAAMAFAPVDTSSSSLTVQNKESWWDRIFSWRHVHLASVQLAVTSPGPLDHVRATISICTSTHDDLWQSIPDATKCIASTMRGVDEGTAPDEPLGIITWNPVQEEKDAIVLKKNKVYWLVVEAPPGADAFEWALAQISGGVGAHQGVALETPERGWQLQNADDDDAPIPSVMLSVVAH</sequence>
<protein>
    <submittedName>
        <fullName evidence="1">Uncharacterized protein</fullName>
    </submittedName>
</protein>
<dbReference type="EMBL" id="CBTN010000055">
    <property type="protein sequence ID" value="CDH58275.1"/>
    <property type="molecule type" value="Genomic_DNA"/>
</dbReference>
<dbReference type="AlphaFoldDB" id="A0A068S8E0"/>
<proteinExistence type="predicted"/>
<gene>
    <name evidence="1" type="ORF">LCOR_09141.1</name>
</gene>
<dbReference type="VEuPathDB" id="FungiDB:LCOR_09141.1"/>
<organism evidence="1 2">
    <name type="scientific">Lichtheimia corymbifera JMRC:FSU:9682</name>
    <dbReference type="NCBI Taxonomy" id="1263082"/>
    <lineage>
        <taxon>Eukaryota</taxon>
        <taxon>Fungi</taxon>
        <taxon>Fungi incertae sedis</taxon>
        <taxon>Mucoromycota</taxon>
        <taxon>Mucoromycotina</taxon>
        <taxon>Mucoromycetes</taxon>
        <taxon>Mucorales</taxon>
        <taxon>Lichtheimiaceae</taxon>
        <taxon>Lichtheimia</taxon>
    </lineage>
</organism>
<comment type="caution">
    <text evidence="1">The sequence shown here is derived from an EMBL/GenBank/DDBJ whole genome shotgun (WGS) entry which is preliminary data.</text>
</comment>
<name>A0A068S8E0_9FUNG</name>
<reference evidence="1" key="1">
    <citation type="submission" date="2013-08" db="EMBL/GenBank/DDBJ databases">
        <title>Gene expansion shapes genome architecture in the human pathogen Lichtheimia corymbifera: an evolutionary genomics analysis in the ancient terrestrial Mucorales (Mucoromycotina).</title>
        <authorList>
            <person name="Schwartze V.U."/>
            <person name="Winter S."/>
            <person name="Shelest E."/>
            <person name="Marcet-Houben M."/>
            <person name="Horn F."/>
            <person name="Wehner S."/>
            <person name="Hoffmann K."/>
            <person name="Riege K."/>
            <person name="Sammeth M."/>
            <person name="Nowrousian M."/>
            <person name="Valiante V."/>
            <person name="Linde J."/>
            <person name="Jacobsen I.D."/>
            <person name="Marz M."/>
            <person name="Brakhage A.A."/>
            <person name="Gabaldon T."/>
            <person name="Bocker S."/>
            <person name="Voigt K."/>
        </authorList>
    </citation>
    <scope>NUCLEOTIDE SEQUENCE [LARGE SCALE GENOMIC DNA]</scope>
    <source>
        <strain evidence="1">FSU 9682</strain>
    </source>
</reference>